<evidence type="ECO:0000313" key="4">
    <source>
        <dbReference type="Proteomes" id="UP001501671"/>
    </source>
</evidence>
<dbReference type="Gene3D" id="3.40.190.10">
    <property type="entry name" value="Periplasmic binding protein-like II"/>
    <property type="match status" value="1"/>
</dbReference>
<organism evidence="3 4">
    <name type="scientific">Pigmentiphaga soli</name>
    <dbReference type="NCBI Taxonomy" id="1007095"/>
    <lineage>
        <taxon>Bacteria</taxon>
        <taxon>Pseudomonadati</taxon>
        <taxon>Pseudomonadota</taxon>
        <taxon>Betaproteobacteria</taxon>
        <taxon>Burkholderiales</taxon>
        <taxon>Alcaligenaceae</taxon>
        <taxon>Pigmentiphaga</taxon>
    </lineage>
</organism>
<dbReference type="PANTHER" id="PTHR42928">
    <property type="entry name" value="TRICARBOXYLATE-BINDING PROTEIN"/>
    <property type="match status" value="1"/>
</dbReference>
<dbReference type="PIRSF" id="PIRSF017082">
    <property type="entry name" value="YflP"/>
    <property type="match status" value="1"/>
</dbReference>
<protein>
    <submittedName>
        <fullName evidence="3">Tripartite tricarboxylate transporter substrate binding protein</fullName>
    </submittedName>
</protein>
<proteinExistence type="inferred from homology"/>
<name>A0ABP8GLX3_9BURK</name>
<feature type="signal peptide" evidence="2">
    <location>
        <begin position="1"/>
        <end position="35"/>
    </location>
</feature>
<reference evidence="4" key="1">
    <citation type="journal article" date="2019" name="Int. J. Syst. Evol. Microbiol.">
        <title>The Global Catalogue of Microorganisms (GCM) 10K type strain sequencing project: providing services to taxonomists for standard genome sequencing and annotation.</title>
        <authorList>
            <consortium name="The Broad Institute Genomics Platform"/>
            <consortium name="The Broad Institute Genome Sequencing Center for Infectious Disease"/>
            <person name="Wu L."/>
            <person name="Ma J."/>
        </authorList>
    </citation>
    <scope>NUCLEOTIDE SEQUENCE [LARGE SCALE GENOMIC DNA]</scope>
    <source>
        <strain evidence="4">JCM 17666</strain>
    </source>
</reference>
<accession>A0ABP8GLX3</accession>
<keyword evidence="4" id="KW-1185">Reference proteome</keyword>
<dbReference type="InterPro" id="IPR005064">
    <property type="entry name" value="BUG"/>
</dbReference>
<dbReference type="RefSeq" id="WP_345247027.1">
    <property type="nucleotide sequence ID" value="NZ_BAABFO010000004.1"/>
</dbReference>
<dbReference type="EMBL" id="BAABFO010000004">
    <property type="protein sequence ID" value="GAA4326625.1"/>
    <property type="molecule type" value="Genomic_DNA"/>
</dbReference>
<dbReference type="PANTHER" id="PTHR42928:SF5">
    <property type="entry name" value="BLR1237 PROTEIN"/>
    <property type="match status" value="1"/>
</dbReference>
<dbReference type="InterPro" id="IPR042100">
    <property type="entry name" value="Bug_dom1"/>
</dbReference>
<sequence>MAPLPTRGPGGSAAARAMLCAALAWTCCVAAPARAGQYPERPVRIVVPVAAGGNQDLVIRAVAQKLSEQMEQPFIVENRPSASGLVGTAYVAKEAADGYTLLSVSNTFVTAPGTVKAAAYDPVKDFTGVSVVASLPLVILAHPSMRVETVQDLIDLARKRPGELTYGSAGTGSNSHMAMALFNLQAGIRMSHVPYKGNAMAVNDLLGGHIGFVPDTISTSLPYIRTGKVKAIAVTSAKRAANLQDVPTVAESGMPGYELVVFNAVMAPAGVPPAILRRLQSEIAKAVASPELRAQFASQGVELAASASPEECTAFIKREFEKYTRILDAAGIKPE</sequence>
<evidence type="ECO:0000256" key="2">
    <source>
        <dbReference type="SAM" id="SignalP"/>
    </source>
</evidence>
<dbReference type="CDD" id="cd13578">
    <property type="entry name" value="PBP2_Bug27"/>
    <property type="match status" value="1"/>
</dbReference>
<feature type="chain" id="PRO_5046730941" evidence="2">
    <location>
        <begin position="36"/>
        <end position="335"/>
    </location>
</feature>
<dbReference type="Gene3D" id="3.40.190.150">
    <property type="entry name" value="Bordetella uptake gene, domain 1"/>
    <property type="match status" value="1"/>
</dbReference>
<dbReference type="Proteomes" id="UP001501671">
    <property type="component" value="Unassembled WGS sequence"/>
</dbReference>
<evidence type="ECO:0000256" key="1">
    <source>
        <dbReference type="ARBA" id="ARBA00006987"/>
    </source>
</evidence>
<gene>
    <name evidence="3" type="ORF">GCM10023144_10320</name>
</gene>
<evidence type="ECO:0000313" key="3">
    <source>
        <dbReference type="EMBL" id="GAA4326625.1"/>
    </source>
</evidence>
<comment type="similarity">
    <text evidence="1">Belongs to the UPF0065 (bug) family.</text>
</comment>
<comment type="caution">
    <text evidence="3">The sequence shown here is derived from an EMBL/GenBank/DDBJ whole genome shotgun (WGS) entry which is preliminary data.</text>
</comment>
<keyword evidence="2" id="KW-0732">Signal</keyword>
<dbReference type="Pfam" id="PF03401">
    <property type="entry name" value="TctC"/>
    <property type="match status" value="1"/>
</dbReference>
<dbReference type="SUPFAM" id="SSF53850">
    <property type="entry name" value="Periplasmic binding protein-like II"/>
    <property type="match status" value="1"/>
</dbReference>